<evidence type="ECO:0000256" key="10">
    <source>
        <dbReference type="HAMAP-Rule" id="MF_01961"/>
    </source>
</evidence>
<evidence type="ECO:0000259" key="12">
    <source>
        <dbReference type="PROSITE" id="PS50873"/>
    </source>
</evidence>
<dbReference type="FunFam" id="1.10.420.10:FF:000004">
    <property type="entry name" value="Catalase-peroxidase"/>
    <property type="match status" value="1"/>
</dbReference>
<evidence type="ECO:0000256" key="7">
    <source>
        <dbReference type="ARBA" id="ARBA00049145"/>
    </source>
</evidence>
<dbReference type="EMBL" id="LT598653">
    <property type="protein sequence ID" value="SBV31726.1"/>
    <property type="molecule type" value="Genomic_DNA"/>
</dbReference>
<comment type="PTM">
    <text evidence="10">Formation of the three residue Trp-Tyr-Met cross-link is important for the catalase, but not the peroxidase activity of the enzyme.</text>
</comment>
<dbReference type="NCBIfam" id="TIGR00198">
    <property type="entry name" value="cat_per_HPI"/>
    <property type="match status" value="1"/>
</dbReference>
<evidence type="ECO:0000256" key="5">
    <source>
        <dbReference type="ARBA" id="ARBA00023004"/>
    </source>
</evidence>
<evidence type="ECO:0000256" key="11">
    <source>
        <dbReference type="RuleBase" id="RU003451"/>
    </source>
</evidence>
<comment type="subunit">
    <text evidence="10">Homodimer or homotetramer.</text>
</comment>
<keyword evidence="1 10" id="KW-0575">Peroxidase</keyword>
<evidence type="ECO:0000256" key="2">
    <source>
        <dbReference type="ARBA" id="ARBA00022617"/>
    </source>
</evidence>
<dbReference type="RefSeq" id="WP_295323541.1">
    <property type="nucleotide sequence ID" value="NZ_LT598653.1"/>
</dbReference>
<dbReference type="Gene3D" id="1.10.420.10">
    <property type="entry name" value="Peroxidase, domain 2"/>
    <property type="match status" value="2"/>
</dbReference>
<dbReference type="NCBIfam" id="NF011635">
    <property type="entry name" value="PRK15061.1"/>
    <property type="match status" value="1"/>
</dbReference>
<evidence type="ECO:0000313" key="13">
    <source>
        <dbReference type="EMBL" id="SBV31726.1"/>
    </source>
</evidence>
<gene>
    <name evidence="10 13" type="primary">katG</name>
    <name evidence="13" type="ORF">SPPYR_0606</name>
</gene>
<evidence type="ECO:0000256" key="9">
    <source>
        <dbReference type="ARBA" id="ARBA00060838"/>
    </source>
</evidence>
<reference evidence="13" key="1">
    <citation type="submission" date="2016-03" db="EMBL/GenBank/DDBJ databases">
        <authorList>
            <person name="Ploux O."/>
        </authorList>
    </citation>
    <scope>NUCLEOTIDE SEQUENCE</scope>
    <source>
        <strain evidence="13">UC10</strain>
    </source>
</reference>
<feature type="site" description="Transition state stabilizer" evidence="10">
    <location>
        <position position="97"/>
    </location>
</feature>
<keyword evidence="3 10" id="KW-0479">Metal-binding</keyword>
<dbReference type="GO" id="GO:0005829">
    <property type="term" value="C:cytosol"/>
    <property type="evidence" value="ECO:0007669"/>
    <property type="project" value="TreeGrafter"/>
</dbReference>
<dbReference type="InterPro" id="IPR010255">
    <property type="entry name" value="Haem_peroxidase_sf"/>
</dbReference>
<comment type="caution">
    <text evidence="10">Lacks conserved residue(s) required for the propagation of feature annotation.</text>
</comment>
<feature type="active site" description="Proton acceptor" evidence="10">
    <location>
        <position position="101"/>
    </location>
</feature>
<dbReference type="SUPFAM" id="SSF48113">
    <property type="entry name" value="Heme-dependent peroxidases"/>
    <property type="match status" value="2"/>
</dbReference>
<comment type="cofactor">
    <cofactor evidence="10">
        <name>heme b</name>
        <dbReference type="ChEBI" id="CHEBI:60344"/>
    </cofactor>
    <text evidence="10">Binds 1 heme b (iron(II)-protoporphyrin IX) group per dimer.</text>
</comment>
<keyword evidence="2 10" id="KW-0349">Heme</keyword>
<evidence type="ECO:0000256" key="1">
    <source>
        <dbReference type="ARBA" id="ARBA00022559"/>
    </source>
</evidence>
<dbReference type="Gene3D" id="1.10.520.10">
    <property type="match status" value="2"/>
</dbReference>
<dbReference type="PROSITE" id="PS00436">
    <property type="entry name" value="PEROXIDASE_2"/>
    <property type="match status" value="1"/>
</dbReference>
<dbReference type="HAMAP" id="MF_01961">
    <property type="entry name" value="Catal_peroxid"/>
    <property type="match status" value="1"/>
</dbReference>
<dbReference type="AlphaFoldDB" id="A0A1Y5PSN7"/>
<dbReference type="GO" id="GO:0070301">
    <property type="term" value="P:cellular response to hydrogen peroxide"/>
    <property type="evidence" value="ECO:0007669"/>
    <property type="project" value="TreeGrafter"/>
</dbReference>
<evidence type="ECO:0000256" key="3">
    <source>
        <dbReference type="ARBA" id="ARBA00022723"/>
    </source>
</evidence>
<keyword evidence="5 10" id="KW-0408">Iron</keyword>
<comment type="function">
    <text evidence="10">Bifunctional enzyme with both catalase and broad-spectrum peroxidase activity.</text>
</comment>
<dbReference type="GO" id="GO:0042744">
    <property type="term" value="P:hydrogen peroxide catabolic process"/>
    <property type="evidence" value="ECO:0007669"/>
    <property type="project" value="UniProtKB-KW"/>
</dbReference>
<organism evidence="13">
    <name type="scientific">uncultured Sphingopyxis sp</name>
    <dbReference type="NCBI Taxonomy" id="310581"/>
    <lineage>
        <taxon>Bacteria</taxon>
        <taxon>Pseudomonadati</taxon>
        <taxon>Pseudomonadota</taxon>
        <taxon>Alphaproteobacteria</taxon>
        <taxon>Sphingomonadales</taxon>
        <taxon>Sphingomonadaceae</taxon>
        <taxon>Sphingopyxis</taxon>
        <taxon>environmental samples</taxon>
    </lineage>
</organism>
<dbReference type="EC" id="1.11.1.21" evidence="10 11"/>
<keyword evidence="4 10" id="KW-0560">Oxidoreductase</keyword>
<dbReference type="FunFam" id="1.10.520.10:FF:000002">
    <property type="entry name" value="Catalase-peroxidase"/>
    <property type="match status" value="1"/>
</dbReference>
<name>A0A1Y5PSN7_9SPHN</name>
<comment type="catalytic activity">
    <reaction evidence="7 10 11">
        <text>2 H2O2 = O2 + 2 H2O</text>
        <dbReference type="Rhea" id="RHEA:20309"/>
        <dbReference type="ChEBI" id="CHEBI:15377"/>
        <dbReference type="ChEBI" id="CHEBI:15379"/>
        <dbReference type="ChEBI" id="CHEBI:16240"/>
        <dbReference type="EC" id="1.11.1.21"/>
    </reaction>
</comment>
<dbReference type="InterPro" id="IPR019794">
    <property type="entry name" value="Peroxidases_AS"/>
</dbReference>
<dbReference type="GO" id="GO:0020037">
    <property type="term" value="F:heme binding"/>
    <property type="evidence" value="ECO:0007669"/>
    <property type="project" value="InterPro"/>
</dbReference>
<dbReference type="GO" id="GO:0004096">
    <property type="term" value="F:catalase activity"/>
    <property type="evidence" value="ECO:0007669"/>
    <property type="project" value="UniProtKB-UniRule"/>
</dbReference>
<dbReference type="Pfam" id="PF00141">
    <property type="entry name" value="peroxidase"/>
    <property type="match status" value="2"/>
</dbReference>
<feature type="cross-link" description="Tryptophyl-tyrosyl-methioninium (Tyr-Met) (with Trp-100)" evidence="10">
    <location>
        <begin position="229"/>
        <end position="255"/>
    </location>
</feature>
<evidence type="ECO:0000256" key="4">
    <source>
        <dbReference type="ARBA" id="ARBA00023002"/>
    </source>
</evidence>
<dbReference type="GO" id="GO:0046872">
    <property type="term" value="F:metal ion binding"/>
    <property type="evidence" value="ECO:0007669"/>
    <property type="project" value="UniProtKB-KW"/>
</dbReference>
<accession>A0A1Y5PSN7</accession>
<dbReference type="InterPro" id="IPR002016">
    <property type="entry name" value="Haem_peroxidase"/>
</dbReference>
<evidence type="ECO:0000256" key="8">
    <source>
        <dbReference type="ARBA" id="ARBA00051651"/>
    </source>
</evidence>
<protein>
    <recommendedName>
        <fullName evidence="10 11">Catalase-peroxidase</fullName>
        <shortName evidence="10">CP</shortName>
        <ecNumber evidence="10 11">1.11.1.21</ecNumber>
    </recommendedName>
    <alternativeName>
        <fullName evidence="10">Peroxidase/catalase</fullName>
    </alternativeName>
</protein>
<comment type="catalytic activity">
    <reaction evidence="8 10 11">
        <text>H2O2 + AH2 = A + 2 H2O</text>
        <dbReference type="Rhea" id="RHEA:30275"/>
        <dbReference type="ChEBI" id="CHEBI:13193"/>
        <dbReference type="ChEBI" id="CHEBI:15377"/>
        <dbReference type="ChEBI" id="CHEBI:16240"/>
        <dbReference type="ChEBI" id="CHEBI:17499"/>
        <dbReference type="EC" id="1.11.1.21"/>
    </reaction>
</comment>
<feature type="binding site" description="axial binding residue" evidence="10">
    <location>
        <position position="270"/>
    </location>
    <ligand>
        <name>heme b</name>
        <dbReference type="ChEBI" id="CHEBI:60344"/>
    </ligand>
    <ligandPart>
        <name>Fe</name>
        <dbReference type="ChEBI" id="CHEBI:18248"/>
    </ligandPart>
</feature>
<dbReference type="CDD" id="cd08200">
    <property type="entry name" value="catalase_peroxidase_2"/>
    <property type="match status" value="1"/>
</dbReference>
<keyword evidence="6 10" id="KW-0376">Hydrogen peroxide</keyword>
<dbReference type="PROSITE" id="PS50873">
    <property type="entry name" value="PEROXIDASE_4"/>
    <property type="match status" value="1"/>
</dbReference>
<dbReference type="PRINTS" id="PR00460">
    <property type="entry name" value="BPEROXIDASE"/>
</dbReference>
<dbReference type="PANTHER" id="PTHR30555:SF6">
    <property type="entry name" value="CATALASE-PEROXIDASE"/>
    <property type="match status" value="1"/>
</dbReference>
<sequence length="731" mass="79819">MNDPTPIDPAGGCPVHQPGGVRALLGRTNKDWWPEMLATEILNPNGPSNPMGEDFDYAAAFKSLDYQALKDDLTALMTDSQPWWPADYGHYGPFFIRMAWHAAGTYRTADGRGGANSGQQRFAPLDSWPDNGNLDKARRLLWPIKQKYGNKISWADLFILTGNVAIESMGGPVFGFGGGRADVYEPERDIYWGSEDKWVNEGVQTRIAPEHGMHELEGPLAAIQMGLIYVNPEGPGGNPDPLQSARDIKATFERMAMDHEETVALTAGGHTFGKAHGNGDASLLGHAPAGADLTAQGFGWVSSNQSGVGEHAVTSGLEGAWVNTPTQWSENYFRLLLDYEYELVKSPAGAQQWQPIDQKEEDMAPAAWDASKKVPTMMTTADMALKVDPELRKISEKFRSDHEAFKDAFARAWFKLTHRDMGPKVRYLGPEVPAEDLIWQDPIPAGATPSDAEVKAVKEKIAGSDLTVSQLVKTAWASASTYRKSDYRGGANGARVRLSPQKDWEVNEPAMLAQVLGTLDGLRGNLSMADAIVLGGVVGLEKAIRDAGFNVAVPFTGGRGDATQEQTDADSFAVMEPEADAFRNYLGKKKLAVKTEEMMLDRASLLGLSVPEMTVLIGGLRVLGANHGERGHGHFTKRSGQLTNDFFVNLLDMTNVWKAVEGSDDQEYVATDRTSGGETWRATRADLIFGSNSELRAVAEVYAQSDNGEKFVKDFVKAWTKVMNADRFDLA</sequence>
<dbReference type="InterPro" id="IPR000763">
    <property type="entry name" value="Catalase_peroxidase"/>
</dbReference>
<dbReference type="PANTHER" id="PTHR30555">
    <property type="entry name" value="HYDROPEROXIDASE I, BIFUNCTIONAL CATALASE-PEROXIDASE"/>
    <property type="match status" value="1"/>
</dbReference>
<evidence type="ECO:0000256" key="6">
    <source>
        <dbReference type="ARBA" id="ARBA00023324"/>
    </source>
</evidence>
<comment type="similarity">
    <text evidence="9 10 11">Belongs to the peroxidase family. Peroxidase/catalase subfamily.</text>
</comment>
<dbReference type="KEGG" id="sphu:SPPYR_0606"/>
<proteinExistence type="inferred from homology"/>
<feature type="domain" description="Plant heme peroxidase family profile" evidence="12">
    <location>
        <begin position="134"/>
        <end position="429"/>
    </location>
</feature>
<dbReference type="PRINTS" id="PR00458">
    <property type="entry name" value="PEROXIDASE"/>
</dbReference>